<evidence type="ECO:0000313" key="6">
    <source>
        <dbReference type="Proteomes" id="UP000662939"/>
    </source>
</evidence>
<keyword evidence="6" id="KW-1185">Reference proteome</keyword>
<dbReference type="RefSeq" id="WP_213171685.1">
    <property type="nucleotide sequence ID" value="NZ_CP070496.1"/>
</dbReference>
<accession>A0A895XQ55</accession>
<organism evidence="5 6">
    <name type="scientific">Natronoglycomyces albus</name>
    <dbReference type="NCBI Taxonomy" id="2811108"/>
    <lineage>
        <taxon>Bacteria</taxon>
        <taxon>Bacillati</taxon>
        <taxon>Actinomycetota</taxon>
        <taxon>Actinomycetes</taxon>
        <taxon>Glycomycetales</taxon>
        <taxon>Glycomycetaceae</taxon>
        <taxon>Natronoglycomyces</taxon>
    </lineage>
</organism>
<dbReference type="PROSITE" id="PS01131">
    <property type="entry name" value="RRNA_A_DIMETH"/>
    <property type="match status" value="1"/>
</dbReference>
<sequence length="242" mass="26701">MHALSFGQAASLYDAIRPSYPDEAIQYALGTEPVHVVDIGAGTGLLSRQLVAQGHELTVVEPDEGMLSQLRENLPNVKSHQAPAEEIPLAENSLDAAVAGQAFHWFDPDKALPEIKRVLRPGGTFAPMWNVRDESVEWVTAMSEVVGTSSADHTAAIASQPGFFGPHFEEPELKKFRHEYQINGDGLIKLMQSRSYYLTADEKGKAELTAKLEELIGTHPDLRGKNTFALPYVTYVFKMINR</sequence>
<dbReference type="EMBL" id="CP070496">
    <property type="protein sequence ID" value="QSB05673.1"/>
    <property type="molecule type" value="Genomic_DNA"/>
</dbReference>
<comment type="similarity">
    <text evidence="1">Belongs to the methyltransferase superfamily.</text>
</comment>
<dbReference type="SUPFAM" id="SSF53335">
    <property type="entry name" value="S-adenosyl-L-methionine-dependent methyltransferases"/>
    <property type="match status" value="1"/>
</dbReference>
<evidence type="ECO:0000313" key="5">
    <source>
        <dbReference type="EMBL" id="QSB05673.1"/>
    </source>
</evidence>
<proteinExistence type="inferred from homology"/>
<dbReference type="CDD" id="cd02440">
    <property type="entry name" value="AdoMet_MTases"/>
    <property type="match status" value="1"/>
</dbReference>
<dbReference type="PANTHER" id="PTHR44942">
    <property type="entry name" value="METHYLTRANSF_11 DOMAIN-CONTAINING PROTEIN"/>
    <property type="match status" value="1"/>
</dbReference>
<dbReference type="Proteomes" id="UP000662939">
    <property type="component" value="Chromosome"/>
</dbReference>
<protein>
    <submittedName>
        <fullName evidence="5">Class I SAM-dependent methyltransferase</fullName>
    </submittedName>
</protein>
<evidence type="ECO:0000256" key="1">
    <source>
        <dbReference type="ARBA" id="ARBA00008361"/>
    </source>
</evidence>
<dbReference type="Pfam" id="PF08241">
    <property type="entry name" value="Methyltransf_11"/>
    <property type="match status" value="1"/>
</dbReference>
<evidence type="ECO:0000256" key="3">
    <source>
        <dbReference type="ARBA" id="ARBA00022679"/>
    </source>
</evidence>
<keyword evidence="3" id="KW-0808">Transferase</keyword>
<dbReference type="AlphaFoldDB" id="A0A895XQ55"/>
<evidence type="ECO:0000256" key="2">
    <source>
        <dbReference type="ARBA" id="ARBA00022603"/>
    </source>
</evidence>
<dbReference type="GO" id="GO:0000179">
    <property type="term" value="F:rRNA (adenine-N6,N6-)-dimethyltransferase activity"/>
    <property type="evidence" value="ECO:0007669"/>
    <property type="project" value="InterPro"/>
</dbReference>
<gene>
    <name evidence="5" type="ORF">JQS30_01715</name>
</gene>
<dbReference type="Gene3D" id="3.40.50.150">
    <property type="entry name" value="Vaccinia Virus protein VP39"/>
    <property type="match status" value="1"/>
</dbReference>
<dbReference type="InterPro" id="IPR020596">
    <property type="entry name" value="rRNA_Ade_Mease_Trfase_CS"/>
</dbReference>
<reference evidence="5" key="1">
    <citation type="submission" date="2021-02" db="EMBL/GenBank/DDBJ databases">
        <title>Natronoglycomyces albus gen. nov., sp. nov, a haloalkaliphilic actinobacterium from a soda solonchak soil.</title>
        <authorList>
            <person name="Sorokin D.Y."/>
            <person name="Khijniak T.V."/>
            <person name="Zakharycheva A.P."/>
            <person name="Boueva O.V."/>
            <person name="Ariskina E.V."/>
            <person name="Hahnke R.L."/>
            <person name="Bunk B."/>
            <person name="Sproer C."/>
            <person name="Schumann P."/>
            <person name="Evtushenko L.I."/>
            <person name="Kublanov I.V."/>
        </authorList>
    </citation>
    <scope>NUCLEOTIDE SEQUENCE</scope>
    <source>
        <strain evidence="5">DSM 106290</strain>
    </source>
</reference>
<dbReference type="InterPro" id="IPR051052">
    <property type="entry name" value="Diverse_substrate_MTase"/>
</dbReference>
<dbReference type="KEGG" id="nav:JQS30_01715"/>
<dbReference type="InterPro" id="IPR029063">
    <property type="entry name" value="SAM-dependent_MTases_sf"/>
</dbReference>
<name>A0A895XQ55_9ACTN</name>
<evidence type="ECO:0000259" key="4">
    <source>
        <dbReference type="Pfam" id="PF08241"/>
    </source>
</evidence>
<feature type="domain" description="Methyltransferase type 11" evidence="4">
    <location>
        <begin position="37"/>
        <end position="125"/>
    </location>
</feature>
<keyword evidence="2 5" id="KW-0489">Methyltransferase</keyword>
<dbReference type="PANTHER" id="PTHR44942:SF4">
    <property type="entry name" value="METHYLTRANSFERASE TYPE 11 DOMAIN-CONTAINING PROTEIN"/>
    <property type="match status" value="1"/>
</dbReference>
<dbReference type="InterPro" id="IPR013216">
    <property type="entry name" value="Methyltransf_11"/>
</dbReference>